<keyword evidence="4 10" id="KW-1133">Transmembrane helix</keyword>
<dbReference type="GeneID" id="113160465"/>
<keyword evidence="5 10" id="KW-0472">Membrane</keyword>
<dbReference type="InterPro" id="IPR008952">
    <property type="entry name" value="Tetraspanin_EC2_sf"/>
</dbReference>
<dbReference type="OMA" id="PNGIMEH"/>
<evidence type="ECO:0000313" key="12">
    <source>
        <dbReference type="Proteomes" id="UP000265040"/>
    </source>
</evidence>
<feature type="disulfide bond" evidence="9">
    <location>
        <begin position="153"/>
        <end position="168"/>
    </location>
</feature>
<keyword evidence="12" id="KW-1185">Reference proteome</keyword>
<dbReference type="RefSeq" id="XP_026213525.1">
    <property type="nucleotide sequence ID" value="XM_026357740.1"/>
</dbReference>
<comment type="subcellular location">
    <subcellularLocation>
        <location evidence="1">Endomembrane system</location>
        <topology evidence="1">Multi-pass membrane protein</topology>
    </subcellularLocation>
    <subcellularLocation>
        <location evidence="10">Membrane</location>
        <topology evidence="10">Multi-pass membrane protein</topology>
    </subcellularLocation>
</comment>
<comment type="similarity">
    <text evidence="2 10">Belongs to the tetraspanin (TM4SF) family.</text>
</comment>
<dbReference type="InterPro" id="IPR018499">
    <property type="entry name" value="Tetraspanin/Peripherin"/>
</dbReference>
<reference evidence="11" key="3">
    <citation type="submission" date="2025-09" db="UniProtKB">
        <authorList>
            <consortium name="Ensembl"/>
        </authorList>
    </citation>
    <scope>IDENTIFICATION</scope>
</reference>
<evidence type="ECO:0000256" key="7">
    <source>
        <dbReference type="ARBA" id="ARBA00046464"/>
    </source>
</evidence>
<dbReference type="PANTHER" id="PTHR19282">
    <property type="entry name" value="TETRASPANIN"/>
    <property type="match status" value="1"/>
</dbReference>
<evidence type="ECO:0000256" key="3">
    <source>
        <dbReference type="ARBA" id="ARBA00022692"/>
    </source>
</evidence>
<accession>A0A3Q1I3M0</accession>
<keyword evidence="9" id="KW-1015">Disulfide bond</keyword>
<reference evidence="11" key="1">
    <citation type="submission" date="2021-04" db="EMBL/GenBank/DDBJ databases">
        <authorList>
            <consortium name="Wellcome Sanger Institute Data Sharing"/>
        </authorList>
    </citation>
    <scope>NUCLEOTIDE SEQUENCE [LARGE SCALE GENOMIC DNA]</scope>
</reference>
<comment type="function">
    <text evidence="8">Structural component of specialized membrane microdomains known as tetraspanin-enriched microdomains (TERMs), which act as platforms for receptor clustering and signaling. Participates thereby in diverse biological functions such as cell signal transduction, adhesion, migration and protein trafficking. Regulates neuronal differentiation in response to NGF by facilitating NGF-mediated activation of NTRK1/TRKA receptor tyrosine kinase and subsequent downstream signaling pathways. Plays a role in the inhibition of TNFalpha-induced apoptosis. Mechanistically, inhibits the NF-kappa-B signaling pathway by blocking phosphorylation of CHUK. Also promotes the stability of the thiamine transporter 1/SLC19A2 in intestinal epithelial cells leading to an increase of thiamine uptake process.</text>
</comment>
<dbReference type="Ensembl" id="ENSATET00000014443.3">
    <property type="protein sequence ID" value="ENSATEP00000014214.1"/>
    <property type="gene ID" value="ENSATEG00000009902.3"/>
</dbReference>
<evidence type="ECO:0000256" key="8">
    <source>
        <dbReference type="ARBA" id="ARBA00054958"/>
    </source>
</evidence>
<organism evidence="11 12">
    <name type="scientific">Anabas testudineus</name>
    <name type="common">Climbing perch</name>
    <name type="synonym">Anthias testudineus</name>
    <dbReference type="NCBI Taxonomy" id="64144"/>
    <lineage>
        <taxon>Eukaryota</taxon>
        <taxon>Metazoa</taxon>
        <taxon>Chordata</taxon>
        <taxon>Craniata</taxon>
        <taxon>Vertebrata</taxon>
        <taxon>Euteleostomi</taxon>
        <taxon>Actinopterygii</taxon>
        <taxon>Neopterygii</taxon>
        <taxon>Teleostei</taxon>
        <taxon>Neoteleostei</taxon>
        <taxon>Acanthomorphata</taxon>
        <taxon>Anabantaria</taxon>
        <taxon>Anabantiformes</taxon>
        <taxon>Anabantoidei</taxon>
        <taxon>Anabantidae</taxon>
        <taxon>Anabas</taxon>
    </lineage>
</organism>
<name>A0A3Q1I3M0_ANATE</name>
<sequence>MALDGCGACCKYILVIFNLIFAVVGFAFLGLGLWLRFSNSTRVIFEIEALNANAFVLGVTVLIVLGSVMLIVVMFGDYGACSEKRCALQVFTVLVAILALALGVVGFLAYSSRDTVGQKAAEFYNTMYGLYVNSGDAGIGVTLIFIHNLLHCCGLTGVSVIEIAQKTCPKPDGFFEHIKMPSCPGLISGAFESNAPVVMGIFLGTGALLILALICSAVLSKSIRASASAPQYIILTQSTPVLHNPHELVSTIPYPPPEQDPVVFTPLTMANIPVPQA</sequence>
<dbReference type="SUPFAM" id="SSF48652">
    <property type="entry name" value="Tetraspanin"/>
    <property type="match status" value="1"/>
</dbReference>
<evidence type="ECO:0000256" key="2">
    <source>
        <dbReference type="ARBA" id="ARBA00006840"/>
    </source>
</evidence>
<evidence type="ECO:0000256" key="5">
    <source>
        <dbReference type="ARBA" id="ARBA00023136"/>
    </source>
</evidence>
<dbReference type="InParanoid" id="A0A3Q1I3M0"/>
<evidence type="ECO:0000256" key="6">
    <source>
        <dbReference type="ARBA" id="ARBA00023180"/>
    </source>
</evidence>
<dbReference type="GO" id="GO:0005886">
    <property type="term" value="C:plasma membrane"/>
    <property type="evidence" value="ECO:0007669"/>
    <property type="project" value="TreeGrafter"/>
</dbReference>
<dbReference type="InterPro" id="IPR000301">
    <property type="entry name" value="Tetraspanin_animals"/>
</dbReference>
<protein>
    <recommendedName>
        <fullName evidence="10">Tetraspanin</fullName>
    </recommendedName>
</protein>
<evidence type="ECO:0000313" key="11">
    <source>
        <dbReference type="Ensembl" id="ENSATEP00000014214.1"/>
    </source>
</evidence>
<evidence type="ECO:0000256" key="9">
    <source>
        <dbReference type="PIRSR" id="PIRSR002419-1"/>
    </source>
</evidence>
<feature type="transmembrane region" description="Helical" evidence="10">
    <location>
        <begin position="55"/>
        <end position="75"/>
    </location>
</feature>
<dbReference type="OrthoDB" id="438211at2759"/>
<feature type="transmembrane region" description="Helical" evidence="10">
    <location>
        <begin position="197"/>
        <end position="219"/>
    </location>
</feature>
<dbReference type="Proteomes" id="UP000265040">
    <property type="component" value="Chromosome 8"/>
</dbReference>
<dbReference type="GeneTree" id="ENSGT00940000155083"/>
<reference evidence="11" key="2">
    <citation type="submission" date="2025-08" db="UniProtKB">
        <authorList>
            <consortium name="Ensembl"/>
        </authorList>
    </citation>
    <scope>IDENTIFICATION</scope>
</reference>
<feature type="transmembrane region" description="Helical" evidence="10">
    <location>
        <begin position="12"/>
        <end position="35"/>
    </location>
</feature>
<dbReference type="PANTHER" id="PTHR19282:SF216">
    <property type="entry name" value="TETRASPANIN-1"/>
    <property type="match status" value="1"/>
</dbReference>
<evidence type="ECO:0000256" key="1">
    <source>
        <dbReference type="ARBA" id="ARBA00004127"/>
    </source>
</evidence>
<dbReference type="Pfam" id="PF00335">
    <property type="entry name" value="Tetraspanin"/>
    <property type="match status" value="1"/>
</dbReference>
<evidence type="ECO:0000256" key="10">
    <source>
        <dbReference type="RuleBase" id="RU361218"/>
    </source>
</evidence>
<evidence type="ECO:0000256" key="4">
    <source>
        <dbReference type="ARBA" id="ARBA00022989"/>
    </source>
</evidence>
<dbReference type="GO" id="GO:0012505">
    <property type="term" value="C:endomembrane system"/>
    <property type="evidence" value="ECO:0007669"/>
    <property type="project" value="UniProtKB-SubCell"/>
</dbReference>
<keyword evidence="3 10" id="KW-0812">Transmembrane</keyword>
<keyword evidence="6" id="KW-0325">Glycoprotein</keyword>
<dbReference type="Gene3D" id="1.10.1450.10">
    <property type="entry name" value="Tetraspanin"/>
    <property type="match status" value="1"/>
</dbReference>
<dbReference type="PRINTS" id="PR00259">
    <property type="entry name" value="TMFOUR"/>
</dbReference>
<feature type="transmembrane region" description="Helical" evidence="10">
    <location>
        <begin position="87"/>
        <end position="110"/>
    </location>
</feature>
<comment type="subunit">
    <text evidence="7">Interacts with SLC19A2. Interacts with NTRK1/TRKA.</text>
</comment>
<dbReference type="AlphaFoldDB" id="A0A3Q1I3M0"/>
<proteinExistence type="inferred from homology"/>
<dbReference type="PIRSF" id="PIRSF002419">
    <property type="entry name" value="Tetraspanin"/>
    <property type="match status" value="1"/>
</dbReference>